<dbReference type="InterPro" id="IPR023614">
    <property type="entry name" value="Porin_dom_sf"/>
</dbReference>
<evidence type="ECO:0000256" key="10">
    <source>
        <dbReference type="ARBA" id="ARBA00023237"/>
    </source>
</evidence>
<sequence>MQNKRVRQCALAALATALGSAASGAIAQSSVTIYGTVDAGLQYQNRSAAGGSITELHSGGISPSIWGLKGVEDLGGGLKASFNLESHFSSDTGTLTTGPGFSSELFRRQANVGLSGNWGAITLGRQYSPALIGTIGTEARGFKEQFSNLYGWAYNQLPAPGNAMGAGTNPGNDVGVFIGNAVQYANNFGPVWLGVAYSLGETAGSFKRGNELSLGATYTGPVTVGLGYQSTSDSGTGQTLSRLWSAGVAVPFDAFTGRVNYIGVTNNAPTGARVSDVKSLGVGLDYRWSPANTATLAGYYSKYESSTHDSSTKSVVLSNDYSFSKRTTLYVQLVYVDAGAVGTADPLESIKTSIVAGGTAPGAKTVLAGVGLKHAF</sequence>
<evidence type="ECO:0000256" key="5">
    <source>
        <dbReference type="ARBA" id="ARBA00022692"/>
    </source>
</evidence>
<dbReference type="PANTHER" id="PTHR34501">
    <property type="entry name" value="PROTEIN YDDL-RELATED"/>
    <property type="match status" value="1"/>
</dbReference>
<protein>
    <submittedName>
        <fullName evidence="11">Uncharacterized protein</fullName>
    </submittedName>
</protein>
<evidence type="ECO:0000256" key="8">
    <source>
        <dbReference type="ARBA" id="ARBA00023114"/>
    </source>
</evidence>
<keyword evidence="8" id="KW-0626">Porin</keyword>
<evidence type="ECO:0000313" key="12">
    <source>
        <dbReference type="Proteomes" id="UP000078572"/>
    </source>
</evidence>
<dbReference type="GO" id="GO:0009279">
    <property type="term" value="C:cell outer membrane"/>
    <property type="evidence" value="ECO:0007669"/>
    <property type="project" value="UniProtKB-SubCell"/>
</dbReference>
<keyword evidence="3" id="KW-0813">Transport</keyword>
<keyword evidence="5" id="KW-0812">Transmembrane</keyword>
<reference evidence="12" key="1">
    <citation type="submission" date="2016-06" db="EMBL/GenBank/DDBJ databases">
        <authorList>
            <person name="Xu Y."/>
            <person name="Nagy A."/>
            <person name="Yan X."/>
            <person name="Kim S.W."/>
            <person name="Haley B."/>
            <person name="Liu N.T."/>
            <person name="Nou X."/>
        </authorList>
    </citation>
    <scope>NUCLEOTIDE SEQUENCE [LARGE SCALE GENOMIC DNA]</scope>
    <source>
        <strain evidence="12">ATCC 49129</strain>
    </source>
</reference>
<evidence type="ECO:0000256" key="4">
    <source>
        <dbReference type="ARBA" id="ARBA00022452"/>
    </source>
</evidence>
<dbReference type="PANTHER" id="PTHR34501:SF9">
    <property type="entry name" value="MAJOR OUTER MEMBRANE PROTEIN P.IA"/>
    <property type="match status" value="1"/>
</dbReference>
<organism evidence="11 12">
    <name type="scientific">Ralstonia insidiosa</name>
    <dbReference type="NCBI Taxonomy" id="190721"/>
    <lineage>
        <taxon>Bacteria</taxon>
        <taxon>Pseudomonadati</taxon>
        <taxon>Pseudomonadota</taxon>
        <taxon>Betaproteobacteria</taxon>
        <taxon>Burkholderiales</taxon>
        <taxon>Burkholderiaceae</taxon>
        <taxon>Ralstonia</taxon>
    </lineage>
</organism>
<evidence type="ECO:0000256" key="3">
    <source>
        <dbReference type="ARBA" id="ARBA00022448"/>
    </source>
</evidence>
<proteinExistence type="predicted"/>
<evidence type="ECO:0000313" key="11">
    <source>
        <dbReference type="EMBL" id="ANJ75067.1"/>
    </source>
</evidence>
<dbReference type="Gene3D" id="2.40.160.10">
    <property type="entry name" value="Porin"/>
    <property type="match status" value="1"/>
</dbReference>
<dbReference type="GeneID" id="61528571"/>
<keyword evidence="4" id="KW-1134">Transmembrane beta strand</keyword>
<comment type="subcellular location">
    <subcellularLocation>
        <location evidence="1">Cell outer membrane</location>
        <topology evidence="1">Multi-pass membrane protein</topology>
    </subcellularLocation>
</comment>
<accession>A0A192A455</accession>
<evidence type="ECO:0000256" key="6">
    <source>
        <dbReference type="ARBA" id="ARBA00022729"/>
    </source>
</evidence>
<gene>
    <name evidence="11" type="ORF">A9Y76_21270</name>
</gene>
<dbReference type="STRING" id="190721.ACS15_4569"/>
<keyword evidence="10" id="KW-0998">Cell outer membrane</keyword>
<keyword evidence="9" id="KW-0472">Membrane</keyword>
<keyword evidence="12" id="KW-1185">Reference proteome</keyword>
<keyword evidence="7" id="KW-0406">Ion transport</keyword>
<dbReference type="GO" id="GO:0006811">
    <property type="term" value="P:monoatomic ion transport"/>
    <property type="evidence" value="ECO:0007669"/>
    <property type="project" value="UniProtKB-KW"/>
</dbReference>
<comment type="subunit">
    <text evidence="2">Homotrimer.</text>
</comment>
<dbReference type="GO" id="GO:0046930">
    <property type="term" value="C:pore complex"/>
    <property type="evidence" value="ECO:0007669"/>
    <property type="project" value="UniProtKB-KW"/>
</dbReference>
<evidence type="ECO:0000256" key="1">
    <source>
        <dbReference type="ARBA" id="ARBA00004571"/>
    </source>
</evidence>
<dbReference type="OrthoDB" id="8676354at2"/>
<evidence type="ECO:0000256" key="7">
    <source>
        <dbReference type="ARBA" id="ARBA00023065"/>
    </source>
</evidence>
<dbReference type="RefSeq" id="WP_064807362.1">
    <property type="nucleotide sequence ID" value="NZ_CP016023.1"/>
</dbReference>
<dbReference type="CDD" id="cd00342">
    <property type="entry name" value="gram_neg_porins"/>
    <property type="match status" value="1"/>
</dbReference>
<dbReference type="Pfam" id="PF13609">
    <property type="entry name" value="Porin_4"/>
    <property type="match status" value="1"/>
</dbReference>
<keyword evidence="6" id="KW-0732">Signal</keyword>
<dbReference type="InterPro" id="IPR050298">
    <property type="entry name" value="Gram-neg_bact_OMP"/>
</dbReference>
<evidence type="ECO:0000256" key="9">
    <source>
        <dbReference type="ARBA" id="ARBA00023136"/>
    </source>
</evidence>
<dbReference type="AlphaFoldDB" id="A0A192A455"/>
<dbReference type="SUPFAM" id="SSF56935">
    <property type="entry name" value="Porins"/>
    <property type="match status" value="1"/>
</dbReference>
<name>A0A192A455_9RALS</name>
<dbReference type="InterPro" id="IPR033900">
    <property type="entry name" value="Gram_neg_porin_domain"/>
</dbReference>
<evidence type="ECO:0000256" key="2">
    <source>
        <dbReference type="ARBA" id="ARBA00011233"/>
    </source>
</evidence>
<dbReference type="EMBL" id="CP016023">
    <property type="protein sequence ID" value="ANJ75067.1"/>
    <property type="molecule type" value="Genomic_DNA"/>
</dbReference>
<dbReference type="Proteomes" id="UP000078572">
    <property type="component" value="Chromosome 2"/>
</dbReference>
<dbReference type="GO" id="GO:0015288">
    <property type="term" value="F:porin activity"/>
    <property type="evidence" value="ECO:0007669"/>
    <property type="project" value="UniProtKB-KW"/>
</dbReference>